<dbReference type="NCBIfam" id="NF005495">
    <property type="entry name" value="PRK07109.1"/>
    <property type="match status" value="1"/>
</dbReference>
<proteinExistence type="inferred from homology"/>
<dbReference type="Proteomes" id="UP001352263">
    <property type="component" value="Unassembled WGS sequence"/>
</dbReference>
<dbReference type="PRINTS" id="PR00080">
    <property type="entry name" value="SDRFAMILY"/>
</dbReference>
<accession>A0ABU6JIY7</accession>
<dbReference type="PRINTS" id="PR00081">
    <property type="entry name" value="GDHRDH"/>
</dbReference>
<dbReference type="InterPro" id="IPR020904">
    <property type="entry name" value="Sc_DH/Rdtase_CS"/>
</dbReference>
<dbReference type="InterPro" id="IPR036291">
    <property type="entry name" value="NAD(P)-bd_dom_sf"/>
</dbReference>
<dbReference type="InterPro" id="IPR057326">
    <property type="entry name" value="KR_dom"/>
</dbReference>
<feature type="transmembrane region" description="Helical" evidence="5">
    <location>
        <begin position="309"/>
        <end position="330"/>
    </location>
</feature>
<keyword evidence="8" id="KW-1185">Reference proteome</keyword>
<reference evidence="7 8" key="1">
    <citation type="submission" date="2023-10" db="EMBL/GenBank/DDBJ databases">
        <title>Noviherbaspirillum sp. CPCC 100848 genome assembly.</title>
        <authorList>
            <person name="Li X.Y."/>
            <person name="Fang X.M."/>
        </authorList>
    </citation>
    <scope>NUCLEOTIDE SEQUENCE [LARGE SCALE GENOMIC DNA]</scope>
    <source>
        <strain evidence="7 8">CPCC 100848</strain>
    </source>
</reference>
<dbReference type="CDD" id="cd05360">
    <property type="entry name" value="SDR_c3"/>
    <property type="match status" value="1"/>
</dbReference>
<protein>
    <submittedName>
        <fullName evidence="7">SDR family oxidoreductase</fullName>
    </submittedName>
</protein>
<evidence type="ECO:0000256" key="4">
    <source>
        <dbReference type="SAM" id="MobiDB-lite"/>
    </source>
</evidence>
<dbReference type="EMBL" id="JAWIIV010000056">
    <property type="protein sequence ID" value="MEC4723478.1"/>
    <property type="molecule type" value="Genomic_DNA"/>
</dbReference>
<evidence type="ECO:0000313" key="7">
    <source>
        <dbReference type="EMBL" id="MEC4723478.1"/>
    </source>
</evidence>
<evidence type="ECO:0000256" key="3">
    <source>
        <dbReference type="RuleBase" id="RU000363"/>
    </source>
</evidence>
<feature type="domain" description="Ketoreductase" evidence="6">
    <location>
        <begin position="11"/>
        <end position="196"/>
    </location>
</feature>
<evidence type="ECO:0000256" key="2">
    <source>
        <dbReference type="ARBA" id="ARBA00023002"/>
    </source>
</evidence>
<evidence type="ECO:0000256" key="5">
    <source>
        <dbReference type="SAM" id="Phobius"/>
    </source>
</evidence>
<keyword evidence="5" id="KW-1133">Transmembrane helix</keyword>
<dbReference type="SUPFAM" id="SSF51735">
    <property type="entry name" value="NAD(P)-binding Rossmann-fold domains"/>
    <property type="match status" value="1"/>
</dbReference>
<dbReference type="Pfam" id="PF00106">
    <property type="entry name" value="adh_short"/>
    <property type="match status" value="1"/>
</dbReference>
<comment type="similarity">
    <text evidence="1 3">Belongs to the short-chain dehydrogenases/reductases (SDR) family.</text>
</comment>
<comment type="caution">
    <text evidence="7">The sequence shown here is derived from an EMBL/GenBank/DDBJ whole genome shotgun (WGS) entry which is preliminary data.</text>
</comment>
<evidence type="ECO:0000313" key="8">
    <source>
        <dbReference type="Proteomes" id="UP001352263"/>
    </source>
</evidence>
<organism evidence="7 8">
    <name type="scientific">Noviherbaspirillum album</name>
    <dbReference type="NCBI Taxonomy" id="3080276"/>
    <lineage>
        <taxon>Bacteria</taxon>
        <taxon>Pseudomonadati</taxon>
        <taxon>Pseudomonadota</taxon>
        <taxon>Betaproteobacteria</taxon>
        <taxon>Burkholderiales</taxon>
        <taxon>Oxalobacteraceae</taxon>
        <taxon>Noviherbaspirillum</taxon>
    </lineage>
</organism>
<dbReference type="Gene3D" id="3.40.50.720">
    <property type="entry name" value="NAD(P)-binding Rossmann-like Domain"/>
    <property type="match status" value="1"/>
</dbReference>
<dbReference type="PANTHER" id="PTHR44196">
    <property type="entry name" value="DEHYDROGENASE/REDUCTASE SDR FAMILY MEMBER 7B"/>
    <property type="match status" value="1"/>
</dbReference>
<feature type="region of interest" description="Disordered" evidence="4">
    <location>
        <begin position="270"/>
        <end position="295"/>
    </location>
</feature>
<evidence type="ECO:0000259" key="6">
    <source>
        <dbReference type="SMART" id="SM00822"/>
    </source>
</evidence>
<sequence>MRPGLKELSKQVMVITGATSGIGLSTARMGAAGGARLVLAARNEDALQRLTEELRGQGHDAIYVTADVGLIDDVKRIAAHAIERFGGFDTWVNNAGVGIFGKVTEVGSDDRQRLFDTDFWGTVHGCQVALAHLKTHGGALINVGSAFADRAAPLHGFYSAAKHAVKGYTDSLRVEAAEADLPVAITLITPSSIDTMFPVHAKNHLDSMPKLPPPMYAPETVARAILHAAEHPKREIYVGSAGKLLAEAAYHAPRLLDKAMELVMFGLQKTDRPRHDQPPHNLYGPQRDLDERSGRSAYVQETSWYTSAITHPAAALAVLAGAAVAAAVLLPRARQ</sequence>
<keyword evidence="5" id="KW-0472">Membrane</keyword>
<dbReference type="SMART" id="SM00822">
    <property type="entry name" value="PKS_KR"/>
    <property type="match status" value="1"/>
</dbReference>
<name>A0ABU6JIY7_9BURK</name>
<dbReference type="RefSeq" id="WP_326510092.1">
    <property type="nucleotide sequence ID" value="NZ_JAWIIV010000056.1"/>
</dbReference>
<evidence type="ECO:0000256" key="1">
    <source>
        <dbReference type="ARBA" id="ARBA00006484"/>
    </source>
</evidence>
<dbReference type="PROSITE" id="PS00061">
    <property type="entry name" value="ADH_SHORT"/>
    <property type="match status" value="1"/>
</dbReference>
<keyword evidence="2" id="KW-0560">Oxidoreductase</keyword>
<keyword evidence="5" id="KW-0812">Transmembrane</keyword>
<gene>
    <name evidence="7" type="ORF">RY831_30525</name>
</gene>
<dbReference type="PANTHER" id="PTHR44196:SF1">
    <property type="entry name" value="DEHYDROGENASE_REDUCTASE SDR FAMILY MEMBER 7B"/>
    <property type="match status" value="1"/>
</dbReference>
<dbReference type="InterPro" id="IPR002347">
    <property type="entry name" value="SDR_fam"/>
</dbReference>